<reference evidence="4 5" key="1">
    <citation type="submission" date="2020-08" db="EMBL/GenBank/DDBJ databases">
        <title>Genomic Encyclopedia of Type Strains, Phase IV (KMG-IV): sequencing the most valuable type-strain genomes for metagenomic binning, comparative biology and taxonomic classification.</title>
        <authorList>
            <person name="Goeker M."/>
        </authorList>
    </citation>
    <scope>NUCLEOTIDE SEQUENCE [LARGE SCALE GENOMIC DNA]</scope>
    <source>
        <strain evidence="4 5">DSM 45615</strain>
    </source>
</reference>
<dbReference type="EMBL" id="JACHGN010000005">
    <property type="protein sequence ID" value="MBB5133102.1"/>
    <property type="molecule type" value="Genomic_DNA"/>
</dbReference>
<keyword evidence="2" id="KW-0472">Membrane</keyword>
<dbReference type="Pfam" id="PF01145">
    <property type="entry name" value="Band_7"/>
    <property type="match status" value="1"/>
</dbReference>
<feature type="transmembrane region" description="Helical" evidence="2">
    <location>
        <begin position="21"/>
        <end position="40"/>
    </location>
</feature>
<dbReference type="Proteomes" id="UP000578449">
    <property type="component" value="Unassembled WGS sequence"/>
</dbReference>
<name>A0A840P145_9ACTN</name>
<keyword evidence="1" id="KW-0175">Coiled coil</keyword>
<keyword evidence="2" id="KW-1133">Transmembrane helix</keyword>
<feature type="domain" description="Band 7" evidence="3">
    <location>
        <begin position="78"/>
        <end position="265"/>
    </location>
</feature>
<accession>A0A840P145</accession>
<dbReference type="InterPro" id="IPR001107">
    <property type="entry name" value="Band_7"/>
</dbReference>
<dbReference type="RefSeq" id="WP_185050056.1">
    <property type="nucleotide sequence ID" value="NZ_BAABIX010000010.1"/>
</dbReference>
<gene>
    <name evidence="4" type="ORF">HNP84_002823</name>
</gene>
<feature type="coiled-coil region" evidence="1">
    <location>
        <begin position="245"/>
        <end position="273"/>
    </location>
</feature>
<organism evidence="4 5">
    <name type="scientific">Thermocatellispora tengchongensis</name>
    <dbReference type="NCBI Taxonomy" id="1073253"/>
    <lineage>
        <taxon>Bacteria</taxon>
        <taxon>Bacillati</taxon>
        <taxon>Actinomycetota</taxon>
        <taxon>Actinomycetes</taxon>
        <taxon>Streptosporangiales</taxon>
        <taxon>Streptosporangiaceae</taxon>
        <taxon>Thermocatellispora</taxon>
    </lineage>
</organism>
<comment type="caution">
    <text evidence="4">The sequence shown here is derived from an EMBL/GenBank/DDBJ whole genome shotgun (WGS) entry which is preliminary data.</text>
</comment>
<keyword evidence="2" id="KW-0812">Transmembrane</keyword>
<proteinExistence type="predicted"/>
<protein>
    <recommendedName>
        <fullName evidence="3">Band 7 domain-containing protein</fullName>
    </recommendedName>
</protein>
<evidence type="ECO:0000313" key="4">
    <source>
        <dbReference type="EMBL" id="MBB5133102.1"/>
    </source>
</evidence>
<evidence type="ECO:0000256" key="1">
    <source>
        <dbReference type="SAM" id="Coils"/>
    </source>
</evidence>
<evidence type="ECO:0000259" key="3">
    <source>
        <dbReference type="Pfam" id="PF01145"/>
    </source>
</evidence>
<keyword evidence="5" id="KW-1185">Reference proteome</keyword>
<dbReference type="AlphaFoldDB" id="A0A840P145"/>
<sequence length="320" mass="34662">MNARKTGATASAASAGRGKGWLVKGLIGAVVAAVLFGFVLSGCSRVSTQPDEVLLHYAGGTFEAIKFERCINPSSGATLLGPGDTSYSYPYGQRTFDFSGSDDAESQVISVVSKDNVEMRVAGSATFTLNTDCKTLRQFHEKIGLKYGAYLDEDDDGWNRMLNFYFKQPLDRAMDAASQEFEWKKLFNDPTIKQQWEARVGQLARQFIKETSGGDYFCNPNYAGSGDCGDVVLTIQKPEPPESLINALAAEQAAKAENAAQAQRNAKVRTELESIKDLVSVLGPQGAILWKAIQDGKVEVIPVPQNGSIEISPRGNTGRQ</sequence>
<evidence type="ECO:0000313" key="5">
    <source>
        <dbReference type="Proteomes" id="UP000578449"/>
    </source>
</evidence>
<evidence type="ECO:0000256" key="2">
    <source>
        <dbReference type="SAM" id="Phobius"/>
    </source>
</evidence>